<dbReference type="EMBL" id="EF710648">
    <property type="protein sequence ID" value="ACE75248.1"/>
    <property type="molecule type" value="Genomic_DNA"/>
</dbReference>
<evidence type="ECO:0000313" key="1">
    <source>
        <dbReference type="EMBL" id="ACE75248.1"/>
    </source>
</evidence>
<accession>B7S8M3</accession>
<protein>
    <submittedName>
        <fullName evidence="1">Uncharacterized protein</fullName>
    </submittedName>
</protein>
<sequence length="131" mass="15225">MLSVNDLFCDAASLCLCNSLRRHHLRSFLLDSVCYSFVTNYHRRVPCRNKYDRRSVPEPLVEQRSERFWGAKLLSSLYFAFTVITSSVSLESHIFSMNIYGHSTSKVYNVEIYKFMLNKTTKTRHSAQSIG</sequence>
<proteinExistence type="predicted"/>
<name>B7S8M3_9HYME</name>
<organism evidence="1">
    <name type="scientific">Glyptapanteles flavicoxis</name>
    <dbReference type="NCBI Taxonomy" id="463051"/>
    <lineage>
        <taxon>Eukaryota</taxon>
        <taxon>Metazoa</taxon>
        <taxon>Ecdysozoa</taxon>
        <taxon>Arthropoda</taxon>
        <taxon>Hexapoda</taxon>
        <taxon>Insecta</taxon>
        <taxon>Pterygota</taxon>
        <taxon>Neoptera</taxon>
        <taxon>Endopterygota</taxon>
        <taxon>Hymenoptera</taxon>
        <taxon>Apocrita</taxon>
        <taxon>Ichneumonoidea</taxon>
        <taxon>Braconidae</taxon>
        <taxon>Microgastrinae</taxon>
        <taxon>Glyptapanteles</taxon>
    </lineage>
</organism>
<gene>
    <name evidence="1" type="ORF">GFP_L2_0220</name>
</gene>
<reference evidence="1" key="1">
    <citation type="submission" date="2007-06" db="EMBL/GenBank/DDBJ databases">
        <title>Bracovirus Evolution: Comparative Genomics of Multiple Viral and Proviral Genomes.</title>
        <authorList>
            <person name="Desjardins C.A."/>
            <person name="Gundersen-Rindal D.E."/>
            <person name="Hostetler J.B."/>
            <person name="Tallon L.J."/>
            <person name="Utterback T.R."/>
            <person name="Fuester R.W."/>
            <person name="Schatz M.C."/>
            <person name="Pedroni M.J."/>
            <person name="Fadrosh D.W."/>
            <person name="Haas B.J."/>
            <person name="Toms B.S."/>
            <person name="Chen D."/>
            <person name="Nene V."/>
        </authorList>
    </citation>
    <scope>NUCLEOTIDE SEQUENCE</scope>
</reference>
<dbReference type="AlphaFoldDB" id="B7S8M3"/>